<dbReference type="EMBL" id="CP149782">
    <property type="protein sequence ID" value="WYF43482.1"/>
    <property type="molecule type" value="Genomic_DNA"/>
</dbReference>
<accession>A0AAU6PYS2</accession>
<dbReference type="InterPro" id="IPR036249">
    <property type="entry name" value="Thioredoxin-like_sf"/>
</dbReference>
<dbReference type="Gene3D" id="3.40.30.10">
    <property type="entry name" value="Glutaredoxin"/>
    <property type="match status" value="1"/>
</dbReference>
<organism evidence="1">
    <name type="scientific">Deinococcus sp. VB142</name>
    <dbReference type="NCBI Taxonomy" id="3112952"/>
    <lineage>
        <taxon>Bacteria</taxon>
        <taxon>Thermotogati</taxon>
        <taxon>Deinococcota</taxon>
        <taxon>Deinococci</taxon>
        <taxon>Deinococcales</taxon>
        <taxon>Deinococcaceae</taxon>
        <taxon>Deinococcus</taxon>
    </lineage>
</organism>
<dbReference type="CDD" id="cd02980">
    <property type="entry name" value="TRX_Fd_family"/>
    <property type="match status" value="1"/>
</dbReference>
<reference evidence="1" key="1">
    <citation type="submission" date="2024-03" db="EMBL/GenBank/DDBJ databases">
        <title>Deinococcus weizhi sp. nov., isolated from human skin.</title>
        <authorList>
            <person name="Wei Z."/>
            <person name="Tian F."/>
            <person name="Yang C."/>
            <person name="Xin L.T."/>
            <person name="Wen Z.J."/>
            <person name="Lan K.C."/>
            <person name="Yu L."/>
            <person name="Zhe W."/>
            <person name="Dan F.D."/>
            <person name="Jun W."/>
            <person name="Rui Z."/>
            <person name="Yong X.J."/>
            <person name="Ting Y."/>
            <person name="Wei X."/>
            <person name="Xu Z.G."/>
            <person name="Xin Z."/>
            <person name="Dong F.G."/>
            <person name="Ni X.M."/>
            <person name="Zheng M.G."/>
            <person name="Chun Y."/>
            <person name="Qian W.X."/>
        </authorList>
    </citation>
    <scope>NUCLEOTIDE SEQUENCE</scope>
    <source>
        <strain evidence="1">VB142</strain>
    </source>
</reference>
<name>A0AAU6PYS2_9DEIO</name>
<protein>
    <submittedName>
        <fullName evidence="1">(2Fe-2S) ferredoxin domain-containing protein</fullName>
    </submittedName>
</protein>
<dbReference type="AlphaFoldDB" id="A0AAU6PYS2"/>
<proteinExistence type="predicted"/>
<dbReference type="SUPFAM" id="SSF52833">
    <property type="entry name" value="Thioredoxin-like"/>
    <property type="match status" value="1"/>
</dbReference>
<dbReference type="Pfam" id="PF01257">
    <property type="entry name" value="2Fe-2S_thioredx"/>
    <property type="match status" value="1"/>
</dbReference>
<dbReference type="RefSeq" id="WP_339094193.1">
    <property type="nucleotide sequence ID" value="NZ_CP149782.1"/>
</dbReference>
<gene>
    <name evidence="1" type="ORF">WDJ50_08575</name>
</gene>
<evidence type="ECO:0000313" key="1">
    <source>
        <dbReference type="EMBL" id="WYF43482.1"/>
    </source>
</evidence>
<sequence length="115" mass="12749">MTRPKYFSTNGHLLLCQGQSCQQRDSVLLHKALWNWLEREGLAYYKQGGTVRLTQSGCLGACKYGPTLCVYREREGQLEQAWYAGLDFPAAKAVAQAVQDGADLPVTGRYGPPQP</sequence>